<feature type="domain" description="Major facilitator superfamily (MFS) profile" evidence="8">
    <location>
        <begin position="230"/>
        <end position="416"/>
    </location>
</feature>
<feature type="transmembrane region" description="Helical" evidence="7">
    <location>
        <begin position="358"/>
        <end position="376"/>
    </location>
</feature>
<keyword evidence="10" id="KW-1185">Reference proteome</keyword>
<sequence>MNELIRERFEILRQRPFLFYFIGTTVSMFGTGMQFIANSWLAIKLTGASFSVAVVLVCAAIPGILLSPFIGVFVDRWDRRLLSVYMDLFRAVIVLAIPIFWWLGQLQPWHLYAMAFFVALGDQVYNPSTMALIREVIPKEMLLSANSFSSIANQIGGLIGASAAGLIITYSSPMVIMILNASTFIFSAFCLLAMRREVIRPARITDKGGAWTKFWGELNDGITYIRFHREIIPKYLMVLLFIVILRTINVIIAPFALNELKVGTNGFGFIDASFGVGALIGGLVLPIVSRIYGDKPLMHLGLLSLAFSLIFFSLSQNMWMAVLGYFLIGITFQTRIMYLTEALKSTELDYQGRVYSTFNTFFSVISLVVYIAMGFLGEILSYRWIYAVQGGIVAIIWVFACKPYQRKNISTEIDIN</sequence>
<evidence type="ECO:0000256" key="6">
    <source>
        <dbReference type="ARBA" id="ARBA00023136"/>
    </source>
</evidence>
<dbReference type="SUPFAM" id="SSF103473">
    <property type="entry name" value="MFS general substrate transporter"/>
    <property type="match status" value="1"/>
</dbReference>
<evidence type="ECO:0000259" key="8">
    <source>
        <dbReference type="PROSITE" id="PS50850"/>
    </source>
</evidence>
<dbReference type="InterPro" id="IPR020846">
    <property type="entry name" value="MFS_dom"/>
</dbReference>
<dbReference type="PROSITE" id="PS50850">
    <property type="entry name" value="MFS"/>
    <property type="match status" value="2"/>
</dbReference>
<gene>
    <name evidence="9" type="ORF">GS3922_09580</name>
</gene>
<feature type="transmembrane region" description="Helical" evidence="7">
    <location>
        <begin position="147"/>
        <end position="168"/>
    </location>
</feature>
<feature type="transmembrane region" description="Helical" evidence="7">
    <location>
        <begin position="297"/>
        <end position="314"/>
    </location>
</feature>
<evidence type="ECO:0000313" key="10">
    <source>
        <dbReference type="Proteomes" id="UP000076226"/>
    </source>
</evidence>
<evidence type="ECO:0000256" key="2">
    <source>
        <dbReference type="ARBA" id="ARBA00022448"/>
    </source>
</evidence>
<dbReference type="CDD" id="cd06173">
    <property type="entry name" value="MFS_MefA_like"/>
    <property type="match status" value="1"/>
</dbReference>
<evidence type="ECO:0000256" key="1">
    <source>
        <dbReference type="ARBA" id="ARBA00004651"/>
    </source>
</evidence>
<dbReference type="Gene3D" id="1.20.1250.20">
    <property type="entry name" value="MFS general substrate transporter like domains"/>
    <property type="match status" value="2"/>
</dbReference>
<name>A0ABN4NGV1_9BACL</name>
<keyword evidence="4 7" id="KW-0812">Transmembrane</keyword>
<protein>
    <recommendedName>
        <fullName evidence="8">Major facilitator superfamily (MFS) profile domain-containing protein</fullName>
    </recommendedName>
</protein>
<feature type="domain" description="Major facilitator superfamily (MFS) profile" evidence="8">
    <location>
        <begin position="1"/>
        <end position="198"/>
    </location>
</feature>
<keyword evidence="5 7" id="KW-1133">Transmembrane helix</keyword>
<dbReference type="PANTHER" id="PTHR23513">
    <property type="entry name" value="INTEGRAL MEMBRANE EFFLUX PROTEIN-RELATED"/>
    <property type="match status" value="1"/>
</dbReference>
<evidence type="ECO:0000256" key="7">
    <source>
        <dbReference type="SAM" id="Phobius"/>
    </source>
</evidence>
<feature type="transmembrane region" description="Helical" evidence="7">
    <location>
        <begin position="320"/>
        <end position="338"/>
    </location>
</feature>
<dbReference type="Proteomes" id="UP000076226">
    <property type="component" value="Chromosome"/>
</dbReference>
<evidence type="ECO:0000256" key="3">
    <source>
        <dbReference type="ARBA" id="ARBA00022475"/>
    </source>
</evidence>
<keyword evidence="6 7" id="KW-0472">Membrane</keyword>
<dbReference type="EMBL" id="CP014342">
    <property type="protein sequence ID" value="AMX83889.1"/>
    <property type="molecule type" value="Genomic_DNA"/>
</dbReference>
<keyword evidence="3" id="KW-1003">Cell membrane</keyword>
<keyword evidence="2" id="KW-0813">Transport</keyword>
<dbReference type="RefSeq" id="WP_063166166.1">
    <property type="nucleotide sequence ID" value="NZ_CP014342.1"/>
</dbReference>
<feature type="transmembrane region" description="Helical" evidence="7">
    <location>
        <begin position="382"/>
        <end position="400"/>
    </location>
</feature>
<dbReference type="PANTHER" id="PTHR23513:SF6">
    <property type="entry name" value="MAJOR FACILITATOR SUPERFAMILY ASSOCIATED DOMAIN-CONTAINING PROTEIN"/>
    <property type="match status" value="1"/>
</dbReference>
<organism evidence="9 10">
    <name type="scientific">Geobacillus subterraneus</name>
    <dbReference type="NCBI Taxonomy" id="129338"/>
    <lineage>
        <taxon>Bacteria</taxon>
        <taxon>Bacillati</taxon>
        <taxon>Bacillota</taxon>
        <taxon>Bacilli</taxon>
        <taxon>Bacillales</taxon>
        <taxon>Anoxybacillaceae</taxon>
        <taxon>Geobacillus</taxon>
    </lineage>
</organism>
<proteinExistence type="predicted"/>
<feature type="transmembrane region" description="Helical" evidence="7">
    <location>
        <begin position="109"/>
        <end position="126"/>
    </location>
</feature>
<dbReference type="InterPro" id="IPR022324">
    <property type="entry name" value="Bacilysin_exporter_BacE_put"/>
</dbReference>
<evidence type="ECO:0000256" key="5">
    <source>
        <dbReference type="ARBA" id="ARBA00022989"/>
    </source>
</evidence>
<feature type="transmembrane region" description="Helical" evidence="7">
    <location>
        <begin position="49"/>
        <end position="74"/>
    </location>
</feature>
<dbReference type="PRINTS" id="PR01988">
    <property type="entry name" value="EXPORTERBACE"/>
</dbReference>
<reference evidence="9 10" key="1">
    <citation type="submission" date="2016-02" db="EMBL/GenBank/DDBJ databases">
        <title>Complete genome sequence of Geobacillus subterraneus KCTC 3922T.</title>
        <authorList>
            <person name="Lee D.-W."/>
            <person name="Lee Y.-J."/>
            <person name="Lee S.-J."/>
            <person name="Park G.-S."/>
            <person name="Lee S.-J."/>
            <person name="Shin J.-H."/>
        </authorList>
    </citation>
    <scope>NUCLEOTIDE SEQUENCE [LARGE SCALE GENOMIC DNA]</scope>
    <source>
        <strain evidence="9 10">KCTC 3922</strain>
    </source>
</reference>
<evidence type="ECO:0000256" key="4">
    <source>
        <dbReference type="ARBA" id="ARBA00022692"/>
    </source>
</evidence>
<comment type="subcellular location">
    <subcellularLocation>
        <location evidence="1">Cell membrane</location>
        <topology evidence="1">Multi-pass membrane protein</topology>
    </subcellularLocation>
</comment>
<dbReference type="Pfam" id="PF05977">
    <property type="entry name" value="MFS_3"/>
    <property type="match status" value="1"/>
</dbReference>
<feature type="transmembrane region" description="Helical" evidence="7">
    <location>
        <begin position="81"/>
        <end position="103"/>
    </location>
</feature>
<feature type="transmembrane region" description="Helical" evidence="7">
    <location>
        <begin position="235"/>
        <end position="257"/>
    </location>
</feature>
<feature type="transmembrane region" description="Helical" evidence="7">
    <location>
        <begin position="174"/>
        <end position="194"/>
    </location>
</feature>
<feature type="transmembrane region" description="Helical" evidence="7">
    <location>
        <begin position="17"/>
        <end position="37"/>
    </location>
</feature>
<evidence type="ECO:0000313" key="9">
    <source>
        <dbReference type="EMBL" id="AMX83889.1"/>
    </source>
</evidence>
<dbReference type="InterPro" id="IPR010290">
    <property type="entry name" value="TM_effector"/>
</dbReference>
<feature type="transmembrane region" description="Helical" evidence="7">
    <location>
        <begin position="269"/>
        <end position="288"/>
    </location>
</feature>
<accession>A0ABN4NGV1</accession>
<dbReference type="InterPro" id="IPR036259">
    <property type="entry name" value="MFS_trans_sf"/>
</dbReference>